<comment type="caution">
    <text evidence="1">The sequence shown here is derived from an EMBL/GenBank/DDBJ whole genome shotgun (WGS) entry which is preliminary data.</text>
</comment>
<keyword evidence="2" id="KW-1185">Reference proteome</keyword>
<sequence>MAITLDPTRLPKLDILSLAQNGLILRAERDTPETGIPSFLTRAGWNELITYHRRPADGSEGGPAETEEQTASRLLPALERISTRLLSEAAREAETQKKQDASVFTVETDLFPSSPETHIVLVADKTHPVACALIGTPEQITQLLASSGTESGLA</sequence>
<dbReference type="EMBL" id="JANIDY010000001">
    <property type="protein sequence ID" value="MCX5617256.1"/>
    <property type="molecule type" value="Genomic_DNA"/>
</dbReference>
<organism evidence="1 2">
    <name type="scientific">Bombella pluederhausensis</name>
    <dbReference type="NCBI Taxonomy" id="2967336"/>
    <lineage>
        <taxon>Bacteria</taxon>
        <taxon>Pseudomonadati</taxon>
        <taxon>Pseudomonadota</taxon>
        <taxon>Alphaproteobacteria</taxon>
        <taxon>Acetobacterales</taxon>
        <taxon>Acetobacteraceae</taxon>
        <taxon>Bombella</taxon>
    </lineage>
</organism>
<protein>
    <submittedName>
        <fullName evidence="1">Uncharacterized protein</fullName>
    </submittedName>
</protein>
<reference evidence="1" key="1">
    <citation type="submission" date="2022-07" db="EMBL/GenBank/DDBJ databases">
        <title>Bombella genomes.</title>
        <authorList>
            <person name="Harer L."/>
            <person name="Styblova S."/>
            <person name="Ehrmann M."/>
        </authorList>
    </citation>
    <scope>NUCLEOTIDE SEQUENCE</scope>
    <source>
        <strain evidence="1">TMW 2.2543</strain>
    </source>
</reference>
<dbReference type="Proteomes" id="UP001165576">
    <property type="component" value="Unassembled WGS sequence"/>
</dbReference>
<gene>
    <name evidence="1" type="ORF">NQF86_01025</name>
</gene>
<evidence type="ECO:0000313" key="1">
    <source>
        <dbReference type="EMBL" id="MCX5617256.1"/>
    </source>
</evidence>
<name>A0ABT3WDV4_9PROT</name>
<evidence type="ECO:0000313" key="2">
    <source>
        <dbReference type="Proteomes" id="UP001165576"/>
    </source>
</evidence>
<accession>A0ABT3WDV4</accession>
<dbReference type="RefSeq" id="WP_266115769.1">
    <property type="nucleotide sequence ID" value="NZ_JANIDY010000001.1"/>
</dbReference>
<proteinExistence type="predicted"/>